<protein>
    <submittedName>
        <fullName evidence="1">Major tail protein</fullName>
    </submittedName>
</protein>
<proteinExistence type="predicted"/>
<sequence length="48" mass="5161">MNLNTVIGRTKDKNGTSWVGENTRAPYVTVIGESEDGFNRSAGICSLT</sequence>
<organism evidence="1 2">
    <name type="scientific">Staphylococcus aureus</name>
    <dbReference type="NCBI Taxonomy" id="1280"/>
    <lineage>
        <taxon>Bacteria</taxon>
        <taxon>Bacillati</taxon>
        <taxon>Bacillota</taxon>
        <taxon>Bacilli</taxon>
        <taxon>Bacillales</taxon>
        <taxon>Staphylococcaceae</taxon>
        <taxon>Staphylococcus</taxon>
    </lineage>
</organism>
<accession>A0A380EEV8</accession>
<dbReference type="Proteomes" id="UP000254116">
    <property type="component" value="Unassembled WGS sequence"/>
</dbReference>
<dbReference type="EMBL" id="UHBY01000003">
    <property type="protein sequence ID" value="SUL31787.1"/>
    <property type="molecule type" value="Genomic_DNA"/>
</dbReference>
<name>A0A380EEV8_STAAU</name>
<dbReference type="AlphaFoldDB" id="A0A380EEV8"/>
<reference evidence="1 2" key="1">
    <citation type="submission" date="2018-06" db="EMBL/GenBank/DDBJ databases">
        <authorList>
            <consortium name="Pathogen Informatics"/>
            <person name="Doyle S."/>
        </authorList>
    </citation>
    <scope>NUCLEOTIDE SEQUENCE [LARGE SCALE GENOMIC DNA]</scope>
    <source>
        <strain evidence="1 2">NCTC10702</strain>
    </source>
</reference>
<evidence type="ECO:0000313" key="2">
    <source>
        <dbReference type="Proteomes" id="UP000254116"/>
    </source>
</evidence>
<evidence type="ECO:0000313" key="1">
    <source>
        <dbReference type="EMBL" id="SUL31787.1"/>
    </source>
</evidence>
<gene>
    <name evidence="1" type="ORF">NCTC10702_00623</name>
</gene>